<gene>
    <name evidence="2" type="ORF">KGM_214846</name>
</gene>
<dbReference type="KEGG" id="dpl:KGM_214846"/>
<dbReference type="EMBL" id="AGBW02008020">
    <property type="protein sequence ID" value="OWR54296.1"/>
    <property type="molecule type" value="Genomic_DNA"/>
</dbReference>
<name>A0A212FKN7_DANPL</name>
<keyword evidence="1" id="KW-0812">Transmembrane</keyword>
<dbReference type="Proteomes" id="UP000007151">
    <property type="component" value="Unassembled WGS sequence"/>
</dbReference>
<feature type="transmembrane region" description="Helical" evidence="1">
    <location>
        <begin position="80"/>
        <end position="101"/>
    </location>
</feature>
<protein>
    <submittedName>
        <fullName evidence="2">Uncharacterized protein</fullName>
    </submittedName>
</protein>
<dbReference type="InParanoid" id="A0A212FKN7"/>
<proteinExistence type="predicted"/>
<sequence>MSYGKDAWPQRRSYTTVRAAAHDLRVPAESIKCSHTDRVHALLQSRSVQPEVYLPRTPYMPRLRDALLNNCKCHNISVKMICLSCATALAAVALIACGPIACERFLKCFLKSGKR</sequence>
<keyword evidence="1" id="KW-1133">Transmembrane helix</keyword>
<dbReference type="AlphaFoldDB" id="A0A212FKN7"/>
<comment type="caution">
    <text evidence="2">The sequence shown here is derived from an EMBL/GenBank/DDBJ whole genome shotgun (WGS) entry which is preliminary data.</text>
</comment>
<reference evidence="2 3" key="1">
    <citation type="journal article" date="2011" name="Cell">
        <title>The monarch butterfly genome yields insights into long-distance migration.</title>
        <authorList>
            <person name="Zhan S."/>
            <person name="Merlin C."/>
            <person name="Boore J.L."/>
            <person name="Reppert S.M."/>
        </authorList>
    </citation>
    <scope>NUCLEOTIDE SEQUENCE [LARGE SCALE GENOMIC DNA]</scope>
    <source>
        <strain evidence="2">F-2</strain>
    </source>
</reference>
<evidence type="ECO:0000256" key="1">
    <source>
        <dbReference type="SAM" id="Phobius"/>
    </source>
</evidence>
<accession>A0A212FKN7</accession>
<organism evidence="2 3">
    <name type="scientific">Danaus plexippus plexippus</name>
    <dbReference type="NCBI Taxonomy" id="278856"/>
    <lineage>
        <taxon>Eukaryota</taxon>
        <taxon>Metazoa</taxon>
        <taxon>Ecdysozoa</taxon>
        <taxon>Arthropoda</taxon>
        <taxon>Hexapoda</taxon>
        <taxon>Insecta</taxon>
        <taxon>Pterygota</taxon>
        <taxon>Neoptera</taxon>
        <taxon>Endopterygota</taxon>
        <taxon>Lepidoptera</taxon>
        <taxon>Glossata</taxon>
        <taxon>Ditrysia</taxon>
        <taxon>Papilionoidea</taxon>
        <taxon>Nymphalidae</taxon>
        <taxon>Danainae</taxon>
        <taxon>Danaini</taxon>
        <taxon>Danaina</taxon>
        <taxon>Danaus</taxon>
        <taxon>Danaus</taxon>
    </lineage>
</organism>
<evidence type="ECO:0000313" key="2">
    <source>
        <dbReference type="EMBL" id="OWR54296.1"/>
    </source>
</evidence>
<keyword evidence="3" id="KW-1185">Reference proteome</keyword>
<evidence type="ECO:0000313" key="3">
    <source>
        <dbReference type="Proteomes" id="UP000007151"/>
    </source>
</evidence>
<keyword evidence="1" id="KW-0472">Membrane</keyword>